<gene>
    <name evidence="1" type="ORF">UFOVP468_69</name>
</gene>
<reference evidence="1" key="1">
    <citation type="submission" date="2020-04" db="EMBL/GenBank/DDBJ databases">
        <authorList>
            <person name="Chiriac C."/>
            <person name="Salcher M."/>
            <person name="Ghai R."/>
            <person name="Kavagutti S V."/>
        </authorList>
    </citation>
    <scope>NUCLEOTIDE SEQUENCE</scope>
</reference>
<name>A0A6J5MGC6_9CAUD</name>
<proteinExistence type="predicted"/>
<sequence>MKYAIRFNKTRGQPGRGSLDHVWRVFEDGKEYLFKHVQINVPSHSEQDNGDWNIVCNGTMTIDRSTSTAVIDP</sequence>
<evidence type="ECO:0000313" key="1">
    <source>
        <dbReference type="EMBL" id="CAB4144877.1"/>
    </source>
</evidence>
<protein>
    <submittedName>
        <fullName evidence="1">Uncharacterized protein</fullName>
    </submittedName>
</protein>
<organism evidence="1">
    <name type="scientific">uncultured Caudovirales phage</name>
    <dbReference type="NCBI Taxonomy" id="2100421"/>
    <lineage>
        <taxon>Viruses</taxon>
        <taxon>Duplodnaviria</taxon>
        <taxon>Heunggongvirae</taxon>
        <taxon>Uroviricota</taxon>
        <taxon>Caudoviricetes</taxon>
        <taxon>Peduoviridae</taxon>
        <taxon>Maltschvirus</taxon>
        <taxon>Maltschvirus maltsch</taxon>
    </lineage>
</organism>
<accession>A0A6J5MGC6</accession>
<dbReference type="EMBL" id="LR796432">
    <property type="protein sequence ID" value="CAB4144877.1"/>
    <property type="molecule type" value="Genomic_DNA"/>
</dbReference>